<dbReference type="GeneID" id="75830411"/>
<reference evidence="2" key="2">
    <citation type="submission" date="2022-07" db="EMBL/GenBank/DDBJ databases">
        <authorList>
            <person name="Goncalves M.F.M."/>
            <person name="Hilario S."/>
            <person name="Van De Peer Y."/>
            <person name="Esteves A.C."/>
            <person name="Alves A."/>
        </authorList>
    </citation>
    <scope>NUCLEOTIDE SEQUENCE</scope>
    <source>
        <strain evidence="2">MUM 19.33</strain>
    </source>
</reference>
<dbReference type="EMBL" id="JAGIXG020000019">
    <property type="protein sequence ID" value="KAI6781654.1"/>
    <property type="molecule type" value="Genomic_DNA"/>
</dbReference>
<dbReference type="OrthoDB" id="10417830at2759"/>
<feature type="signal peptide" evidence="1">
    <location>
        <begin position="1"/>
        <end position="18"/>
    </location>
</feature>
<evidence type="ECO:0000313" key="3">
    <source>
        <dbReference type="Proteomes" id="UP001055219"/>
    </source>
</evidence>
<comment type="caution">
    <text evidence="2">The sequence shown here is derived from an EMBL/GenBank/DDBJ whole genome shotgun (WGS) entry which is preliminary data.</text>
</comment>
<proteinExistence type="predicted"/>
<evidence type="ECO:0000313" key="2">
    <source>
        <dbReference type="EMBL" id="KAI6781654.1"/>
    </source>
</evidence>
<name>A0A9Q0BEW4_9HYPO</name>
<dbReference type="RefSeq" id="XP_051362510.1">
    <property type="nucleotide sequence ID" value="XM_051506109.1"/>
</dbReference>
<accession>A0A9Q0BEW4</accession>
<organism evidence="2 3">
    <name type="scientific">Emericellopsis cladophorae</name>
    <dbReference type="NCBI Taxonomy" id="2686198"/>
    <lineage>
        <taxon>Eukaryota</taxon>
        <taxon>Fungi</taxon>
        <taxon>Dikarya</taxon>
        <taxon>Ascomycota</taxon>
        <taxon>Pezizomycotina</taxon>
        <taxon>Sordariomycetes</taxon>
        <taxon>Hypocreomycetidae</taxon>
        <taxon>Hypocreales</taxon>
        <taxon>Bionectriaceae</taxon>
        <taxon>Emericellopsis</taxon>
    </lineage>
</organism>
<dbReference type="AlphaFoldDB" id="A0A9Q0BEW4"/>
<reference evidence="2" key="1">
    <citation type="journal article" date="2021" name="J Fungi (Basel)">
        <title>Genomic and Metabolomic Analyses of the Marine Fungus Emericellopsis cladophorae: Insights into Saltwater Adaptability Mechanisms and Its Biosynthetic Potential.</title>
        <authorList>
            <person name="Goncalves M.F.M."/>
            <person name="Hilario S."/>
            <person name="Van de Peer Y."/>
            <person name="Esteves A.C."/>
            <person name="Alves A."/>
        </authorList>
    </citation>
    <scope>NUCLEOTIDE SEQUENCE</scope>
    <source>
        <strain evidence="2">MUM 19.33</strain>
    </source>
</reference>
<gene>
    <name evidence="2" type="ORF">J7T54_003919</name>
</gene>
<keyword evidence="3" id="KW-1185">Reference proteome</keyword>
<protein>
    <submittedName>
        <fullName evidence="2">Uncharacterized protein</fullName>
    </submittedName>
</protein>
<evidence type="ECO:0000256" key="1">
    <source>
        <dbReference type="SAM" id="SignalP"/>
    </source>
</evidence>
<dbReference type="Proteomes" id="UP001055219">
    <property type="component" value="Unassembled WGS sequence"/>
</dbReference>
<sequence length="252" mass="25679">MSLISIFIGLCLATGTSAESPTTKVSPTPSSTTVAAAPTGFGGFAPCPPGVLCPILPRDQVRRQAVVTVVDEDCVEDHMSSALPIVPESTQTVTVCPPEGCGQETTVAPAEASPQPAQQRVGLCPPEECPECSPDVCQPCTASGDCPSCDGGAEAGCLPICPDYCPPAPEAPQTTAFSTPLPVVPTPTFMPTFTTSAFIPEPVETETEPASDVGFEQGVASAIPSAAADRRAHPAPGVYMGMAAVFVAINCM</sequence>
<keyword evidence="1" id="KW-0732">Signal</keyword>
<feature type="chain" id="PRO_5040442585" evidence="1">
    <location>
        <begin position="19"/>
        <end position="252"/>
    </location>
</feature>